<dbReference type="AlphaFoldDB" id="A0A1J8QAN6"/>
<protein>
    <submittedName>
        <fullName evidence="2">Uncharacterized protein</fullName>
    </submittedName>
</protein>
<proteinExistence type="predicted"/>
<feature type="region of interest" description="Disordered" evidence="1">
    <location>
        <begin position="107"/>
        <end position="148"/>
    </location>
</feature>
<dbReference type="Proteomes" id="UP000183567">
    <property type="component" value="Unassembled WGS sequence"/>
</dbReference>
<feature type="compositionally biased region" description="Basic and acidic residues" evidence="1">
    <location>
        <begin position="56"/>
        <end position="69"/>
    </location>
</feature>
<accession>A0A1J8QAN6</accession>
<sequence length="148" mass="16209">MLSVTPACIRTFLAITSTYPQKSLFLALPSSSIQHRSSNLVEVAAAQDRQTLYAARRPERLGDKGKEKQQQQGQSQGQAQASMSATPPAVNSTTMAGAAGIIYNNSYSETYTPVRTRSTSDYEEEENKGEEYKLKPKEDEVQPKASTS</sequence>
<feature type="region of interest" description="Disordered" evidence="1">
    <location>
        <begin position="51"/>
        <end position="92"/>
    </location>
</feature>
<evidence type="ECO:0000256" key="1">
    <source>
        <dbReference type="SAM" id="MobiDB-lite"/>
    </source>
</evidence>
<keyword evidence="3" id="KW-1185">Reference proteome</keyword>
<feature type="compositionally biased region" description="Low complexity" evidence="1">
    <location>
        <begin position="70"/>
        <end position="82"/>
    </location>
</feature>
<name>A0A1J8QAN6_9AGAM</name>
<evidence type="ECO:0000313" key="2">
    <source>
        <dbReference type="EMBL" id="OJA10360.1"/>
    </source>
</evidence>
<evidence type="ECO:0000313" key="3">
    <source>
        <dbReference type="Proteomes" id="UP000183567"/>
    </source>
</evidence>
<gene>
    <name evidence="2" type="ORF">AZE42_07044</name>
</gene>
<comment type="caution">
    <text evidence="2">The sequence shown here is derived from an EMBL/GenBank/DDBJ whole genome shotgun (WGS) entry which is preliminary data.</text>
</comment>
<dbReference type="EMBL" id="LVVM01005520">
    <property type="protein sequence ID" value="OJA10360.1"/>
    <property type="molecule type" value="Genomic_DNA"/>
</dbReference>
<feature type="compositionally biased region" description="Basic and acidic residues" evidence="1">
    <location>
        <begin position="129"/>
        <end position="142"/>
    </location>
</feature>
<reference evidence="2 3" key="1">
    <citation type="submission" date="2016-03" db="EMBL/GenBank/DDBJ databases">
        <title>Comparative genomics of the ectomycorrhizal sister species Rhizopogon vinicolor and Rhizopogon vesiculosus (Basidiomycota: Boletales) reveals a divergence of the mating type B locus.</title>
        <authorList>
            <person name="Mujic A.B."/>
            <person name="Kuo A."/>
            <person name="Tritt A."/>
            <person name="Lipzen A."/>
            <person name="Chen C."/>
            <person name="Johnson J."/>
            <person name="Sharma A."/>
            <person name="Barry K."/>
            <person name="Grigoriev I.V."/>
            <person name="Spatafora J.W."/>
        </authorList>
    </citation>
    <scope>NUCLEOTIDE SEQUENCE [LARGE SCALE GENOMIC DNA]</scope>
    <source>
        <strain evidence="2 3">AM-OR11-056</strain>
    </source>
</reference>
<feature type="non-terminal residue" evidence="2">
    <location>
        <position position="148"/>
    </location>
</feature>
<feature type="compositionally biased region" description="Polar residues" evidence="1">
    <location>
        <begin position="107"/>
        <end position="119"/>
    </location>
</feature>
<feature type="compositionally biased region" description="Polar residues" evidence="1">
    <location>
        <begin position="83"/>
        <end position="92"/>
    </location>
</feature>
<organism evidence="2 3">
    <name type="scientific">Rhizopogon vesiculosus</name>
    <dbReference type="NCBI Taxonomy" id="180088"/>
    <lineage>
        <taxon>Eukaryota</taxon>
        <taxon>Fungi</taxon>
        <taxon>Dikarya</taxon>
        <taxon>Basidiomycota</taxon>
        <taxon>Agaricomycotina</taxon>
        <taxon>Agaricomycetes</taxon>
        <taxon>Agaricomycetidae</taxon>
        <taxon>Boletales</taxon>
        <taxon>Suillineae</taxon>
        <taxon>Rhizopogonaceae</taxon>
        <taxon>Rhizopogon</taxon>
    </lineage>
</organism>